<sequence>MNGAEISWLAQYPLRLPADYQMEIIRRRVRERGSALDQREGLGLKFYAIREATQHGSTVNEYAPFYFWRQAQAMADFHWRGGGFQGIIKDFGRPAVHSWLPATISGFEHFPECSADHPLYLTLRSSELSAEQELGSQVAQLVELTENRHTATEALGSALGVNTERWQSLQLALYHDVPEPETGDILYTVLHVSAPL</sequence>
<dbReference type="InterPro" id="IPR032349">
    <property type="entry name" value="DUF4865"/>
</dbReference>
<dbReference type="EMBL" id="CP011005">
    <property type="protein sequence ID" value="AJT40503.1"/>
    <property type="molecule type" value="Genomic_DNA"/>
</dbReference>
<gene>
    <name evidence="1" type="ORF">UM93_01220</name>
</gene>
<accession>A0A0D4BW22</accession>
<name>A0A0D4BW22_9MICC</name>
<dbReference type="Pfam" id="PF16157">
    <property type="entry name" value="DUF4865"/>
    <property type="match status" value="1"/>
</dbReference>
<dbReference type="PATRIC" id="fig|1618207.4.peg.250"/>
<dbReference type="OrthoDB" id="2065010at2"/>
<dbReference type="KEGG" id="ari:UM93_01220"/>
<dbReference type="STRING" id="1618207.UM93_01220"/>
<keyword evidence="2" id="KW-1185">Reference proteome</keyword>
<proteinExistence type="predicted"/>
<dbReference type="AlphaFoldDB" id="A0A0D4BW22"/>
<dbReference type="RefSeq" id="WP_045073169.1">
    <property type="nucleotide sequence ID" value="NZ_CP011005.1"/>
</dbReference>
<evidence type="ECO:0000313" key="2">
    <source>
        <dbReference type="Proteomes" id="UP000061839"/>
    </source>
</evidence>
<organism evidence="1 2">
    <name type="scientific">Psychromicrobium lacuslunae</name>
    <dbReference type="NCBI Taxonomy" id="1618207"/>
    <lineage>
        <taxon>Bacteria</taxon>
        <taxon>Bacillati</taxon>
        <taxon>Actinomycetota</taxon>
        <taxon>Actinomycetes</taxon>
        <taxon>Micrococcales</taxon>
        <taxon>Micrococcaceae</taxon>
        <taxon>Psychromicrobium</taxon>
    </lineage>
</organism>
<dbReference type="HOGENOM" id="CLU_087283_0_0_11"/>
<dbReference type="Proteomes" id="UP000061839">
    <property type="component" value="Chromosome"/>
</dbReference>
<evidence type="ECO:0008006" key="3">
    <source>
        <dbReference type="Google" id="ProtNLM"/>
    </source>
</evidence>
<evidence type="ECO:0000313" key="1">
    <source>
        <dbReference type="EMBL" id="AJT40503.1"/>
    </source>
</evidence>
<reference evidence="1 2" key="1">
    <citation type="journal article" date="2015" name="Genome Announc.">
        <title>Complete Genome Sequencing of Protease-Producing Novel Arthrobacter sp. Strain IHBB 11108 Using PacBio Single-Molecule Real-Time Sequencing Technology.</title>
        <authorList>
            <person name="Kiran S."/>
            <person name="Swarnkar M.K."/>
            <person name="Pal M."/>
            <person name="Thakur R."/>
            <person name="Tewari R."/>
            <person name="Singh A.K."/>
            <person name="Gulati A."/>
        </authorList>
    </citation>
    <scope>NUCLEOTIDE SEQUENCE [LARGE SCALE GENOMIC DNA]</scope>
    <source>
        <strain evidence="1 2">IHBB 11108</strain>
    </source>
</reference>
<protein>
    <recommendedName>
        <fullName evidence="3">DUF4865 domain-containing protein</fullName>
    </recommendedName>
</protein>